<reference evidence="2" key="1">
    <citation type="submission" date="2021-01" db="EMBL/GenBank/DDBJ databases">
        <authorList>
            <person name="Corre E."/>
            <person name="Pelletier E."/>
            <person name="Niang G."/>
            <person name="Scheremetjew M."/>
            <person name="Finn R."/>
            <person name="Kale V."/>
            <person name="Holt S."/>
            <person name="Cochrane G."/>
            <person name="Meng A."/>
            <person name="Brown T."/>
            <person name="Cohen L."/>
        </authorList>
    </citation>
    <scope>NUCLEOTIDE SEQUENCE</scope>
    <source>
        <strain evidence="2">CCMP2078</strain>
    </source>
</reference>
<gene>
    <name evidence="2" type="ORF">PPYR1160_LOCUS13267</name>
</gene>
<feature type="compositionally biased region" description="Gly residues" evidence="1">
    <location>
        <begin position="58"/>
        <end position="68"/>
    </location>
</feature>
<evidence type="ECO:0000256" key="1">
    <source>
        <dbReference type="SAM" id="MobiDB-lite"/>
    </source>
</evidence>
<organism evidence="2">
    <name type="scientific">Pinguiococcus pyrenoidosus</name>
    <dbReference type="NCBI Taxonomy" id="172671"/>
    <lineage>
        <taxon>Eukaryota</taxon>
        <taxon>Sar</taxon>
        <taxon>Stramenopiles</taxon>
        <taxon>Ochrophyta</taxon>
        <taxon>Pinguiophyceae</taxon>
        <taxon>Pinguiochrysidales</taxon>
        <taxon>Pinguiochrysidaceae</taxon>
        <taxon>Pinguiococcus</taxon>
    </lineage>
</organism>
<sequence>MLSQRLQHLRRLHGPLSTSQRTWASEERDSAEANSSMRHKFALVVLLCFLASTYAKGGGGRKGGGGGRLWKSLGRRSKSEKPMTEEEARNMLLGMATLLLGHLGWMGFSTVYRRGKLANLRKTRRTRILAVEPEHTSPFSTGDKKPPPSGRWVGRYTESGKTRKTDYHLTFHEASQTVEGTGEDADGSFELQGFYNAHSGAFSWEETSVKQKLTVDVTGNMLGSRFTEAKAKYYASTGCGGEVAIAWEGNAAALWRTA</sequence>
<proteinExistence type="predicted"/>
<dbReference type="EMBL" id="HBEA01017471">
    <property type="protein sequence ID" value="CAD8263765.1"/>
    <property type="molecule type" value="Transcribed_RNA"/>
</dbReference>
<accession>A0A7R9UFE5</accession>
<protein>
    <submittedName>
        <fullName evidence="2">Uncharacterized protein</fullName>
    </submittedName>
</protein>
<evidence type="ECO:0000313" key="2">
    <source>
        <dbReference type="EMBL" id="CAD8263765.1"/>
    </source>
</evidence>
<dbReference type="AlphaFoldDB" id="A0A7R9UFE5"/>
<name>A0A7R9UFE5_9STRA</name>
<feature type="region of interest" description="Disordered" evidence="1">
    <location>
        <begin position="132"/>
        <end position="151"/>
    </location>
</feature>
<feature type="region of interest" description="Disordered" evidence="1">
    <location>
        <begin position="58"/>
        <end position="85"/>
    </location>
</feature>